<proteinExistence type="predicted"/>
<evidence type="ECO:0000313" key="1">
    <source>
        <dbReference type="EMBL" id="KAL1491983.1"/>
    </source>
</evidence>
<dbReference type="Proteomes" id="UP001566132">
    <property type="component" value="Unassembled WGS sequence"/>
</dbReference>
<organism evidence="1 2">
    <name type="scientific">Hypothenemus hampei</name>
    <name type="common">Coffee berry borer</name>
    <dbReference type="NCBI Taxonomy" id="57062"/>
    <lineage>
        <taxon>Eukaryota</taxon>
        <taxon>Metazoa</taxon>
        <taxon>Ecdysozoa</taxon>
        <taxon>Arthropoda</taxon>
        <taxon>Hexapoda</taxon>
        <taxon>Insecta</taxon>
        <taxon>Pterygota</taxon>
        <taxon>Neoptera</taxon>
        <taxon>Endopterygota</taxon>
        <taxon>Coleoptera</taxon>
        <taxon>Polyphaga</taxon>
        <taxon>Cucujiformia</taxon>
        <taxon>Curculionidae</taxon>
        <taxon>Scolytinae</taxon>
        <taxon>Hypothenemus</taxon>
    </lineage>
</organism>
<comment type="caution">
    <text evidence="1">The sequence shown here is derived from an EMBL/GenBank/DDBJ whole genome shotgun (WGS) entry which is preliminary data.</text>
</comment>
<dbReference type="EMBL" id="JBDJPC010000009">
    <property type="protein sequence ID" value="KAL1491983.1"/>
    <property type="molecule type" value="Genomic_DNA"/>
</dbReference>
<name>A0ABD1EBS0_HYPHA</name>
<protein>
    <submittedName>
        <fullName evidence="1">Uncharacterized protein</fullName>
    </submittedName>
</protein>
<evidence type="ECO:0000313" key="2">
    <source>
        <dbReference type="Proteomes" id="UP001566132"/>
    </source>
</evidence>
<accession>A0ABD1EBS0</accession>
<sequence length="151" mass="16956">MGNDFIFNSPLIKYHPVISDIVHVKIPCKITTMVNDTDVDQSLKACHCGDLNVDEEKTFLYVEGTQMDKTLSEDDSSLTETVWYNVKPPKLFSIDYFPAVTARQVQIKRIQLQGKRKLAGDEKLDLAKERVSISKKKSAVKFLSTTSIGSA</sequence>
<keyword evidence="2" id="KW-1185">Reference proteome</keyword>
<reference evidence="1 2" key="1">
    <citation type="submission" date="2024-05" db="EMBL/GenBank/DDBJ databases">
        <title>Genetic variation in Jamaican populations of the coffee berry borer (Hypothenemus hampei).</title>
        <authorList>
            <person name="Errbii M."/>
            <person name="Myrie A."/>
        </authorList>
    </citation>
    <scope>NUCLEOTIDE SEQUENCE [LARGE SCALE GENOMIC DNA]</scope>
    <source>
        <strain evidence="1">JA-Hopewell-2020-01-JO</strain>
        <tissue evidence="1">Whole body</tissue>
    </source>
</reference>
<gene>
    <name evidence="1" type="ORF">ABEB36_012493</name>
</gene>
<dbReference type="AlphaFoldDB" id="A0ABD1EBS0"/>